<evidence type="ECO:0000256" key="3">
    <source>
        <dbReference type="ARBA" id="ARBA00023242"/>
    </source>
</evidence>
<keyword evidence="3" id="KW-0539">Nucleus</keyword>
<keyword evidence="5" id="KW-1185">Reference proteome</keyword>
<sequence length="542" mass="61350">MTIMPHLMRQQHQHVRRYTTKLRENVDKIRDAGRIVQSATSIKSYVVAAHHSGSEAAQSSGAYAIPLPLLSPLPLSDAVTRERFRVVISVVMGRSVTVTELERKSMPQPLYKEDSYHICLAISSLVSSHILIIFSADSCSLRSTNASAFPPFSRISNGVLHAERILVSLAAANSPRISSARFSVAETQRIPDKGASFADGVYVSVTGRLLIPAVHERVFDANSCRDALSARRVARNEALPGKKDSERSVDIVIRADTVTVPGEDDAAVLDLWDCAEEDVPTVVVGTLRKRMKCIVAPAGPRHPATMAPELPSQIHEHHLQECLRALQETRAFCLEILRQDRERSLNGAPPAPIDRSKSQKQLLASLSRLRSLHRNAYMVLRQTKQTTSEARQEQDRLNLQLQNLYYQQRHLRGEIDACLDFPYEHDSRIVLSHGSFNIKWQNDANGTRHTYKDIPLVPEEDYLQRHPEDADKDPHELMKQRLYDERAVREELETKRKQLIAKKQALIAENKRRKDDLASLDEHLKKFIESSKPIQETFKKEY</sequence>
<dbReference type="InterPro" id="IPR019163">
    <property type="entry name" value="THO_Thoc5"/>
</dbReference>
<dbReference type="Pfam" id="PF09766">
    <property type="entry name" value="FmiP_Thoc5"/>
    <property type="match status" value="1"/>
</dbReference>
<gene>
    <name evidence="4" type="ORF">Dda_3296</name>
</gene>
<organism evidence="4 5">
    <name type="scientific">Drechslerella dactyloides</name>
    <name type="common">Nematode-trapping fungus</name>
    <name type="synonym">Arthrobotrys dactyloides</name>
    <dbReference type="NCBI Taxonomy" id="74499"/>
    <lineage>
        <taxon>Eukaryota</taxon>
        <taxon>Fungi</taxon>
        <taxon>Dikarya</taxon>
        <taxon>Ascomycota</taxon>
        <taxon>Pezizomycotina</taxon>
        <taxon>Orbiliomycetes</taxon>
        <taxon>Orbiliales</taxon>
        <taxon>Orbiliaceae</taxon>
        <taxon>Drechslerella</taxon>
    </lineage>
</organism>
<proteinExistence type="inferred from homology"/>
<reference evidence="4" key="1">
    <citation type="submission" date="2023-01" db="EMBL/GenBank/DDBJ databases">
        <title>The chitinases involved in constricting ring structure development in the nematode-trapping fungus Drechslerella dactyloides.</title>
        <authorList>
            <person name="Wang R."/>
            <person name="Zhang L."/>
            <person name="Tang P."/>
            <person name="Li S."/>
            <person name="Liang L."/>
        </authorList>
    </citation>
    <scope>NUCLEOTIDE SEQUENCE</scope>
    <source>
        <strain evidence="4">YMF1.00031</strain>
    </source>
</reference>
<evidence type="ECO:0000313" key="5">
    <source>
        <dbReference type="Proteomes" id="UP001221413"/>
    </source>
</evidence>
<comment type="subcellular location">
    <subcellularLocation>
        <location evidence="1">Nucleus</location>
    </subcellularLocation>
</comment>
<comment type="caution">
    <text evidence="4">The sequence shown here is derived from an EMBL/GenBank/DDBJ whole genome shotgun (WGS) entry which is preliminary data.</text>
</comment>
<name>A0AAD6J5H1_DREDA</name>
<dbReference type="GO" id="GO:0006406">
    <property type="term" value="P:mRNA export from nucleus"/>
    <property type="evidence" value="ECO:0007669"/>
    <property type="project" value="TreeGrafter"/>
</dbReference>
<evidence type="ECO:0000256" key="1">
    <source>
        <dbReference type="ARBA" id="ARBA00004123"/>
    </source>
</evidence>
<dbReference type="GO" id="GO:0000445">
    <property type="term" value="C:THO complex part of transcription export complex"/>
    <property type="evidence" value="ECO:0007669"/>
    <property type="project" value="TreeGrafter"/>
</dbReference>
<evidence type="ECO:0000313" key="4">
    <source>
        <dbReference type="EMBL" id="KAJ6262486.1"/>
    </source>
</evidence>
<accession>A0AAD6J5H1</accession>
<dbReference type="PANTHER" id="PTHR13375">
    <property type="entry name" value="FMS INTERACTING PROTEIN"/>
    <property type="match status" value="1"/>
</dbReference>
<comment type="similarity">
    <text evidence="2">Belongs to the THOC5 family.</text>
</comment>
<evidence type="ECO:0000256" key="2">
    <source>
        <dbReference type="ARBA" id="ARBA00008044"/>
    </source>
</evidence>
<dbReference type="PANTHER" id="PTHR13375:SF3">
    <property type="entry name" value="THO COMPLEX SUBUNIT 5 HOMOLOG"/>
    <property type="match status" value="1"/>
</dbReference>
<dbReference type="AlphaFoldDB" id="A0AAD6J5H1"/>
<dbReference type="Proteomes" id="UP001221413">
    <property type="component" value="Unassembled WGS sequence"/>
</dbReference>
<dbReference type="EMBL" id="JAQGDS010000003">
    <property type="protein sequence ID" value="KAJ6262486.1"/>
    <property type="molecule type" value="Genomic_DNA"/>
</dbReference>
<protein>
    <submittedName>
        <fullName evidence="4">Uncharacterized protein</fullName>
    </submittedName>
</protein>
<dbReference type="GO" id="GO:0003729">
    <property type="term" value="F:mRNA binding"/>
    <property type="evidence" value="ECO:0007669"/>
    <property type="project" value="TreeGrafter"/>
</dbReference>